<gene>
    <name evidence="2" type="ORF">TRM7557_00297</name>
</gene>
<keyword evidence="1" id="KW-0175">Coiled coil</keyword>
<evidence type="ECO:0000313" key="3">
    <source>
        <dbReference type="Proteomes" id="UP000052022"/>
    </source>
</evidence>
<accession>A0A0P1G0X6</accession>
<dbReference type="STRING" id="928856.SAMN04488049_10964"/>
<protein>
    <submittedName>
        <fullName evidence="2">Uncharacterized protein</fullName>
    </submittedName>
</protein>
<dbReference type="RefSeq" id="WP_058288449.1">
    <property type="nucleotide sequence ID" value="NZ_CYSD01000012.1"/>
</dbReference>
<evidence type="ECO:0000256" key="1">
    <source>
        <dbReference type="SAM" id="Coils"/>
    </source>
</evidence>
<feature type="coiled-coil region" evidence="1">
    <location>
        <begin position="68"/>
        <end position="95"/>
    </location>
</feature>
<sequence>MITTVLPGPVWAKTTTLGLVLLAGLGAGLGACSRVPEIESQLSDDLRAQPYPQLLPLSTALPAQTPPAEAAAAVNEDLDARARRLKARAAALRKREL</sequence>
<dbReference type="EMBL" id="CYSD01000012">
    <property type="protein sequence ID" value="CUH75261.1"/>
    <property type="molecule type" value="Genomic_DNA"/>
</dbReference>
<keyword evidence="3" id="KW-1185">Reference proteome</keyword>
<proteinExistence type="predicted"/>
<dbReference type="AlphaFoldDB" id="A0A0P1G0X6"/>
<name>A0A0P1G0X6_9RHOB</name>
<evidence type="ECO:0000313" key="2">
    <source>
        <dbReference type="EMBL" id="CUH75261.1"/>
    </source>
</evidence>
<organism evidence="2 3">
    <name type="scientific">Tritonibacter multivorans</name>
    <dbReference type="NCBI Taxonomy" id="928856"/>
    <lineage>
        <taxon>Bacteria</taxon>
        <taxon>Pseudomonadati</taxon>
        <taxon>Pseudomonadota</taxon>
        <taxon>Alphaproteobacteria</taxon>
        <taxon>Rhodobacterales</taxon>
        <taxon>Paracoccaceae</taxon>
        <taxon>Tritonibacter</taxon>
    </lineage>
</organism>
<reference evidence="2 3" key="1">
    <citation type="submission" date="2015-09" db="EMBL/GenBank/DDBJ databases">
        <authorList>
            <consortium name="Swine Surveillance"/>
        </authorList>
    </citation>
    <scope>NUCLEOTIDE SEQUENCE [LARGE SCALE GENOMIC DNA]</scope>
    <source>
        <strain evidence="2 3">CECT 7557</strain>
    </source>
</reference>
<dbReference type="Proteomes" id="UP000052022">
    <property type="component" value="Unassembled WGS sequence"/>
</dbReference>